<dbReference type="AlphaFoldDB" id="A0A7N2KQ56"/>
<dbReference type="Proteomes" id="UP000594261">
    <property type="component" value="Chromosome 1"/>
</dbReference>
<dbReference type="InParanoid" id="A0A7N2KQ56"/>
<dbReference type="EnsemblPlants" id="QL01p039505:mrna">
    <property type="protein sequence ID" value="QL01p039505:mrna:CDS:2"/>
    <property type="gene ID" value="QL01p039505"/>
</dbReference>
<dbReference type="EMBL" id="LRBV02000001">
    <property type="status" value="NOT_ANNOTATED_CDS"/>
    <property type="molecule type" value="Genomic_DNA"/>
</dbReference>
<evidence type="ECO:0000313" key="2">
    <source>
        <dbReference type="EnsemblPlants" id="QL01p039505:mrna:CDS:2"/>
    </source>
</evidence>
<evidence type="ECO:0000256" key="1">
    <source>
        <dbReference type="SAM" id="MobiDB-lite"/>
    </source>
</evidence>
<reference evidence="2" key="2">
    <citation type="submission" date="2021-01" db="UniProtKB">
        <authorList>
            <consortium name="EnsemblPlants"/>
        </authorList>
    </citation>
    <scope>IDENTIFICATION</scope>
</reference>
<sequence length="230" mass="26256">MRPPPVQRQEGEFSGIVVDRTGEGEAIMEIENSGDDINSKSVTNSKFVTDKERESEAGNVLNQEKPNLLFSESISENNCHDHLFPQSHSKNKCQGDLFLSQLLVIEKEIRKFDTTGTKEAGHMSTSSNEGEREKIHKFPHEVARKINATTCSLSPHCSTVEAAFMDFKEVLLWMIKTKQNIEWFLVMIWSIWTYRILVKTNQPWCNPNQLANMAKKLLTEFQVVQQASQP</sequence>
<proteinExistence type="predicted"/>
<name>A0A7N2KQ56_QUELO</name>
<dbReference type="Gramene" id="QL01p039505:mrna">
    <property type="protein sequence ID" value="QL01p039505:mrna:CDS:2"/>
    <property type="gene ID" value="QL01p039505"/>
</dbReference>
<feature type="region of interest" description="Disordered" evidence="1">
    <location>
        <begin position="1"/>
        <end position="22"/>
    </location>
</feature>
<accession>A0A7N2KQ56</accession>
<protein>
    <submittedName>
        <fullName evidence="2">Uncharacterized protein</fullName>
    </submittedName>
</protein>
<evidence type="ECO:0000313" key="3">
    <source>
        <dbReference type="Proteomes" id="UP000594261"/>
    </source>
</evidence>
<organism evidence="2 3">
    <name type="scientific">Quercus lobata</name>
    <name type="common">Valley oak</name>
    <dbReference type="NCBI Taxonomy" id="97700"/>
    <lineage>
        <taxon>Eukaryota</taxon>
        <taxon>Viridiplantae</taxon>
        <taxon>Streptophyta</taxon>
        <taxon>Embryophyta</taxon>
        <taxon>Tracheophyta</taxon>
        <taxon>Spermatophyta</taxon>
        <taxon>Magnoliopsida</taxon>
        <taxon>eudicotyledons</taxon>
        <taxon>Gunneridae</taxon>
        <taxon>Pentapetalae</taxon>
        <taxon>rosids</taxon>
        <taxon>fabids</taxon>
        <taxon>Fagales</taxon>
        <taxon>Fagaceae</taxon>
        <taxon>Quercus</taxon>
    </lineage>
</organism>
<reference evidence="2 3" key="1">
    <citation type="journal article" date="2016" name="G3 (Bethesda)">
        <title>First Draft Assembly and Annotation of the Genome of a California Endemic Oak Quercus lobata Nee (Fagaceae).</title>
        <authorList>
            <person name="Sork V.L."/>
            <person name="Fitz-Gibbon S.T."/>
            <person name="Puiu D."/>
            <person name="Crepeau M."/>
            <person name="Gugger P.F."/>
            <person name="Sherman R."/>
            <person name="Stevens K."/>
            <person name="Langley C.H."/>
            <person name="Pellegrini M."/>
            <person name="Salzberg S.L."/>
        </authorList>
    </citation>
    <scope>NUCLEOTIDE SEQUENCE [LARGE SCALE GENOMIC DNA]</scope>
    <source>
        <strain evidence="2 3">cv. SW786</strain>
    </source>
</reference>
<keyword evidence="3" id="KW-1185">Reference proteome</keyword>